<feature type="domain" description="Reverse transcriptase Ty1/copia-type" evidence="1">
    <location>
        <begin position="3"/>
        <end position="71"/>
    </location>
</feature>
<protein>
    <submittedName>
        <fullName evidence="2">Retrovirus-related pol polyprotein from transposon TNT 1-94</fullName>
    </submittedName>
</protein>
<accession>A0ABQ5HDG8</accession>
<dbReference type="EMBL" id="BQNB010019432">
    <property type="protein sequence ID" value="GJT85252.1"/>
    <property type="molecule type" value="Genomic_DNA"/>
</dbReference>
<dbReference type="Pfam" id="PF07727">
    <property type="entry name" value="RVT_2"/>
    <property type="match status" value="1"/>
</dbReference>
<reference evidence="2" key="2">
    <citation type="submission" date="2022-01" db="EMBL/GenBank/DDBJ databases">
        <authorList>
            <person name="Yamashiro T."/>
            <person name="Shiraishi A."/>
            <person name="Satake H."/>
            <person name="Nakayama K."/>
        </authorList>
    </citation>
    <scope>NUCLEOTIDE SEQUENCE</scope>
</reference>
<gene>
    <name evidence="2" type="ORF">Tco_1066969</name>
</gene>
<proteinExistence type="predicted"/>
<dbReference type="PANTHER" id="PTHR11439">
    <property type="entry name" value="GAG-POL-RELATED RETROTRANSPOSON"/>
    <property type="match status" value="1"/>
</dbReference>
<evidence type="ECO:0000313" key="2">
    <source>
        <dbReference type="EMBL" id="GJT85252.1"/>
    </source>
</evidence>
<dbReference type="PANTHER" id="PTHR11439:SF483">
    <property type="entry name" value="PEPTIDE SYNTHASE GLIP-LIKE, PUTATIVE (AFU_ORTHOLOGUE AFUA_3G12920)-RELATED"/>
    <property type="match status" value="1"/>
</dbReference>
<name>A0ABQ5HDG8_9ASTR</name>
<evidence type="ECO:0000313" key="3">
    <source>
        <dbReference type="Proteomes" id="UP001151760"/>
    </source>
</evidence>
<dbReference type="InterPro" id="IPR013103">
    <property type="entry name" value="RVT_2"/>
</dbReference>
<sequence>MIINLKWIFKVKLGEYGGVLKNMARLVIKDFRQEEGINFEESFASVTHIEAIRIFVAYAAHKNMIDTGFDLTAFVDDDHAGCQDSRKSTSGSAQFLGEKLVSWSSKKKKCTTISTTKAEYSAIGLSCNSVQHSMTKQIAIIYLLEQVKNEIVELNFVKTAYQLADIFTKAPARECFKFLVKRLGMQSSTPEELKELA</sequence>
<evidence type="ECO:0000259" key="1">
    <source>
        <dbReference type="Pfam" id="PF07727"/>
    </source>
</evidence>
<reference evidence="2" key="1">
    <citation type="journal article" date="2022" name="Int. J. Mol. Sci.">
        <title>Draft Genome of Tanacetum Coccineum: Genomic Comparison of Closely Related Tanacetum-Family Plants.</title>
        <authorList>
            <person name="Yamashiro T."/>
            <person name="Shiraishi A."/>
            <person name="Nakayama K."/>
            <person name="Satake H."/>
        </authorList>
    </citation>
    <scope>NUCLEOTIDE SEQUENCE</scope>
</reference>
<comment type="caution">
    <text evidence="2">The sequence shown here is derived from an EMBL/GenBank/DDBJ whole genome shotgun (WGS) entry which is preliminary data.</text>
</comment>
<keyword evidence="3" id="KW-1185">Reference proteome</keyword>
<dbReference type="CDD" id="cd09272">
    <property type="entry name" value="RNase_HI_RT_Ty1"/>
    <property type="match status" value="1"/>
</dbReference>
<dbReference type="Proteomes" id="UP001151760">
    <property type="component" value="Unassembled WGS sequence"/>
</dbReference>
<organism evidence="2 3">
    <name type="scientific">Tanacetum coccineum</name>
    <dbReference type="NCBI Taxonomy" id="301880"/>
    <lineage>
        <taxon>Eukaryota</taxon>
        <taxon>Viridiplantae</taxon>
        <taxon>Streptophyta</taxon>
        <taxon>Embryophyta</taxon>
        <taxon>Tracheophyta</taxon>
        <taxon>Spermatophyta</taxon>
        <taxon>Magnoliopsida</taxon>
        <taxon>eudicotyledons</taxon>
        <taxon>Gunneridae</taxon>
        <taxon>Pentapetalae</taxon>
        <taxon>asterids</taxon>
        <taxon>campanulids</taxon>
        <taxon>Asterales</taxon>
        <taxon>Asteraceae</taxon>
        <taxon>Asteroideae</taxon>
        <taxon>Anthemideae</taxon>
        <taxon>Anthemidinae</taxon>
        <taxon>Tanacetum</taxon>
    </lineage>
</organism>